<dbReference type="Proteomes" id="UP000076128">
    <property type="component" value="Plasmid pcai42A"/>
</dbReference>
<protein>
    <submittedName>
        <fullName evidence="1">Uncharacterized protein</fullName>
    </submittedName>
</protein>
<accession>A0A161H2H3</accession>
<evidence type="ECO:0000313" key="2">
    <source>
        <dbReference type="Proteomes" id="UP000076128"/>
    </source>
</evidence>
<dbReference type="KEGG" id="daa:AKL17_1p0062"/>
<geneLocation type="plasmid" evidence="2">
    <name>cai42_Plasmida</name>
</geneLocation>
<reference evidence="1 2" key="1">
    <citation type="submission" date="2015-09" db="EMBL/GenBank/DDBJ databases">
        <title>Complete genome sequence of Defluviimonas alba cai42t isolated from an oilfield in Xinjiang.</title>
        <authorList>
            <person name="Geng S."/>
            <person name="Pan X."/>
            <person name="Wu X."/>
        </authorList>
    </citation>
    <scope>NUCLEOTIDE SEQUENCE [LARGE SCALE GENOMIC DNA]</scope>
    <source>
        <strain evidence="2">cai42</strain>
        <plasmid evidence="2">cai42_Plasmida</plasmid>
    </source>
</reference>
<dbReference type="AlphaFoldDB" id="A0A161H2H3"/>
<name>A0A161H2H3_9RHOB</name>
<organism evidence="1 2">
    <name type="scientific">Frigidibacter mobilis</name>
    <dbReference type="NCBI Taxonomy" id="1335048"/>
    <lineage>
        <taxon>Bacteria</taxon>
        <taxon>Pseudomonadati</taxon>
        <taxon>Pseudomonadota</taxon>
        <taxon>Alphaproteobacteria</taxon>
        <taxon>Rhodobacterales</taxon>
        <taxon>Paracoccaceae</taxon>
        <taxon>Frigidibacter</taxon>
    </lineage>
</organism>
<dbReference type="EMBL" id="CP012662">
    <property type="protein sequence ID" value="AMY72063.1"/>
    <property type="molecule type" value="Genomic_DNA"/>
</dbReference>
<proteinExistence type="predicted"/>
<gene>
    <name evidence="1" type="ORF">AKL17_1p0062</name>
</gene>
<sequence length="139" mass="15094">MADYFTHFSCLIDVGSPDKAARALALFHDLRAADQDADDPEVAGFDLVRQDAPEGSSLWIHDDGNGDVEAVIRFVLRLAEELDLTDPWGFQYSLTCSRPRLDAFGGGAHAIDLGARKSIGWSSTQEWLAAALNGEDIDA</sequence>
<keyword evidence="2" id="KW-1185">Reference proteome</keyword>
<dbReference type="OrthoDB" id="7210143at2"/>
<evidence type="ECO:0000313" key="1">
    <source>
        <dbReference type="EMBL" id="AMY72063.1"/>
    </source>
</evidence>
<keyword evidence="1" id="KW-0614">Plasmid</keyword>
<dbReference type="RefSeq" id="WP_066818964.1">
    <property type="nucleotide sequence ID" value="NZ_CP012662.1"/>
</dbReference>
<dbReference type="PATRIC" id="fig|1335048.3.peg.5032"/>